<dbReference type="Gene3D" id="1.10.510.10">
    <property type="entry name" value="Transferase(Phosphotransferase) domain 1"/>
    <property type="match status" value="1"/>
</dbReference>
<dbReference type="OrthoDB" id="671329at2759"/>
<comment type="catalytic activity">
    <reaction evidence="11">
        <text>L-seryl-[protein] + ATP = O-phospho-L-seryl-[protein] + ADP + H(+)</text>
        <dbReference type="Rhea" id="RHEA:17989"/>
        <dbReference type="Rhea" id="RHEA-COMP:9863"/>
        <dbReference type="Rhea" id="RHEA-COMP:11604"/>
        <dbReference type="ChEBI" id="CHEBI:15378"/>
        <dbReference type="ChEBI" id="CHEBI:29999"/>
        <dbReference type="ChEBI" id="CHEBI:30616"/>
        <dbReference type="ChEBI" id="CHEBI:83421"/>
        <dbReference type="ChEBI" id="CHEBI:456216"/>
        <dbReference type="EC" id="2.7.11.1"/>
    </reaction>
</comment>
<sequence length="613" mass="69747">MFLQILITHLFILSFILPLSSNPYIPKYNITDCDNFESTYINGSPYHVNLKRLVSSLLNSTLSTGYSTDTQASTDGSNEVFGLAMCRGDQQLPQKNCIPCLKYAFKESDKVCPTMKNAGVLLDHCFLRYSNENFFGIETGVSKYNHNDSEILKDRENFINIRKELFEKLLDEATDGLMSPKFFATGGEAVTYDLYVFGLLQCTRDLSEEKCRHCLKLVVHNIPLFGKYYVGLMYLGGSCFGIYQNRLFYNGTMPPPFSPLSPKDYKDDGIKIVGIEHLSLKFVDLDKATDQFSEENIIGEGGFGKVYKGILNNNKIAIKKMSGNDSIQATEQLKQEVTLLAGLQHVNLVRLIGYCIQENEKLLVYEYMVNGSLETYLEPKDGKSVLNWTLRLHIIEGIVKGIKYLHEDSRLKIFHRDLKPENILLDQDMNPKIADFGISKASQVNQTQGFITTGVIGTRGYMAPEYRYFGQFTLKSDIYSLGVMLFEILTSIRWSRRNHTPQIQNLRSHILACWKDATLDDKLAKIECETYTRDQELTLKNILQIAMACIETNPDLRPDISNVRDFIKFSNNSSFKMSHMSTISEISSEFEGKVDELNYLASLTMENTKPLKD</sequence>
<dbReference type="InterPro" id="IPR002902">
    <property type="entry name" value="GNK2"/>
</dbReference>
<dbReference type="PROSITE" id="PS00108">
    <property type="entry name" value="PROTEIN_KINASE_ST"/>
    <property type="match status" value="1"/>
</dbReference>
<dbReference type="OMA" id="CLEMMDP"/>
<comment type="caution">
    <text evidence="16">The sequence shown here is derived from an EMBL/GenBank/DDBJ whole genome shotgun (WGS) entry which is preliminary data.</text>
</comment>
<accession>A0A0K9PBF0</accession>
<proteinExistence type="predicted"/>
<evidence type="ECO:0000313" key="17">
    <source>
        <dbReference type="Proteomes" id="UP000036987"/>
    </source>
</evidence>
<organism evidence="16 17">
    <name type="scientific">Zostera marina</name>
    <name type="common">Eelgrass</name>
    <dbReference type="NCBI Taxonomy" id="29655"/>
    <lineage>
        <taxon>Eukaryota</taxon>
        <taxon>Viridiplantae</taxon>
        <taxon>Streptophyta</taxon>
        <taxon>Embryophyta</taxon>
        <taxon>Tracheophyta</taxon>
        <taxon>Spermatophyta</taxon>
        <taxon>Magnoliopsida</taxon>
        <taxon>Liliopsida</taxon>
        <taxon>Zosteraceae</taxon>
        <taxon>Zostera</taxon>
    </lineage>
</organism>
<keyword evidence="8 12" id="KW-0067">ATP-binding</keyword>
<dbReference type="EC" id="2.7.11.1" evidence="1"/>
<dbReference type="PANTHER" id="PTHR27006:SF606">
    <property type="entry name" value="INTERLEUKIN-1 RECEPTOR-ASSOCIATED KINASE 4"/>
    <property type="match status" value="1"/>
</dbReference>
<feature type="signal peptide" evidence="13">
    <location>
        <begin position="1"/>
        <end position="21"/>
    </location>
</feature>
<gene>
    <name evidence="16" type="ORF">ZOSMA_318G00020</name>
</gene>
<evidence type="ECO:0000259" key="14">
    <source>
        <dbReference type="PROSITE" id="PS50011"/>
    </source>
</evidence>
<dbReference type="InterPro" id="IPR008271">
    <property type="entry name" value="Ser/Thr_kinase_AS"/>
</dbReference>
<dbReference type="InterPro" id="IPR038408">
    <property type="entry name" value="GNK2_sf"/>
</dbReference>
<name>A0A0K9PBF0_ZOSMR</name>
<dbReference type="GO" id="GO:0006955">
    <property type="term" value="P:immune response"/>
    <property type="evidence" value="ECO:0000318"/>
    <property type="project" value="GO_Central"/>
</dbReference>
<evidence type="ECO:0000259" key="15">
    <source>
        <dbReference type="PROSITE" id="PS51473"/>
    </source>
</evidence>
<keyword evidence="2" id="KW-0723">Serine/threonine-protein kinase</keyword>
<keyword evidence="6 12" id="KW-0547">Nucleotide-binding</keyword>
<feature type="domain" description="Protein kinase" evidence="14">
    <location>
        <begin position="292"/>
        <end position="567"/>
    </location>
</feature>
<keyword evidence="3" id="KW-0808">Transferase</keyword>
<dbReference type="PROSITE" id="PS51473">
    <property type="entry name" value="GNK2"/>
    <property type="match status" value="2"/>
</dbReference>
<dbReference type="Gene3D" id="3.30.430.20">
    <property type="entry name" value="Gnk2 domain, C-X8-C-X2-C motif"/>
    <property type="match status" value="2"/>
</dbReference>
<dbReference type="InterPro" id="IPR011009">
    <property type="entry name" value="Kinase-like_dom_sf"/>
</dbReference>
<keyword evidence="7" id="KW-0418">Kinase</keyword>
<dbReference type="GO" id="GO:0004674">
    <property type="term" value="F:protein serine/threonine kinase activity"/>
    <property type="evidence" value="ECO:0000318"/>
    <property type="project" value="GO_Central"/>
</dbReference>
<keyword evidence="17" id="KW-1185">Reference proteome</keyword>
<feature type="binding site" evidence="12">
    <location>
        <position position="320"/>
    </location>
    <ligand>
        <name>ATP</name>
        <dbReference type="ChEBI" id="CHEBI:30616"/>
    </ligand>
</feature>
<dbReference type="Proteomes" id="UP000036987">
    <property type="component" value="Unassembled WGS sequence"/>
</dbReference>
<evidence type="ECO:0000256" key="6">
    <source>
        <dbReference type="ARBA" id="ARBA00022741"/>
    </source>
</evidence>
<dbReference type="Gene3D" id="3.30.200.20">
    <property type="entry name" value="Phosphorylase Kinase, domain 1"/>
    <property type="match status" value="1"/>
</dbReference>
<dbReference type="EMBL" id="LFYR01001029">
    <property type="protein sequence ID" value="KMZ65577.1"/>
    <property type="molecule type" value="Genomic_DNA"/>
</dbReference>
<evidence type="ECO:0000256" key="3">
    <source>
        <dbReference type="ARBA" id="ARBA00022679"/>
    </source>
</evidence>
<dbReference type="PANTHER" id="PTHR27006">
    <property type="entry name" value="PROMASTIGOTE SURFACE ANTIGEN PROTEIN PSA"/>
    <property type="match status" value="1"/>
</dbReference>
<evidence type="ECO:0000256" key="4">
    <source>
        <dbReference type="ARBA" id="ARBA00022729"/>
    </source>
</evidence>
<dbReference type="SMART" id="SM00220">
    <property type="entry name" value="S_TKc"/>
    <property type="match status" value="1"/>
</dbReference>
<dbReference type="Pfam" id="PF01657">
    <property type="entry name" value="Stress-antifung"/>
    <property type="match status" value="2"/>
</dbReference>
<reference evidence="17" key="1">
    <citation type="journal article" date="2016" name="Nature">
        <title>The genome of the seagrass Zostera marina reveals angiosperm adaptation to the sea.</title>
        <authorList>
            <person name="Olsen J.L."/>
            <person name="Rouze P."/>
            <person name="Verhelst B."/>
            <person name="Lin Y.-C."/>
            <person name="Bayer T."/>
            <person name="Collen J."/>
            <person name="Dattolo E."/>
            <person name="De Paoli E."/>
            <person name="Dittami S."/>
            <person name="Maumus F."/>
            <person name="Michel G."/>
            <person name="Kersting A."/>
            <person name="Lauritano C."/>
            <person name="Lohaus R."/>
            <person name="Toepel M."/>
            <person name="Tonon T."/>
            <person name="Vanneste K."/>
            <person name="Amirebrahimi M."/>
            <person name="Brakel J."/>
            <person name="Bostroem C."/>
            <person name="Chovatia M."/>
            <person name="Grimwood J."/>
            <person name="Jenkins J.W."/>
            <person name="Jueterbock A."/>
            <person name="Mraz A."/>
            <person name="Stam W.T."/>
            <person name="Tice H."/>
            <person name="Bornberg-Bauer E."/>
            <person name="Green P.J."/>
            <person name="Pearson G.A."/>
            <person name="Procaccini G."/>
            <person name="Duarte C.M."/>
            <person name="Schmutz J."/>
            <person name="Reusch T.B.H."/>
            <person name="Van de Peer Y."/>
        </authorList>
    </citation>
    <scope>NUCLEOTIDE SEQUENCE [LARGE SCALE GENOMIC DNA]</scope>
    <source>
        <strain evidence="17">cv. Finnish</strain>
    </source>
</reference>
<dbReference type="SUPFAM" id="SSF56112">
    <property type="entry name" value="Protein kinase-like (PK-like)"/>
    <property type="match status" value="1"/>
</dbReference>
<dbReference type="FunFam" id="3.30.200.20:FF:000466">
    <property type="entry name" value="Putative LRR receptor-like serine/threonine-protein kinase"/>
    <property type="match status" value="1"/>
</dbReference>
<evidence type="ECO:0000256" key="1">
    <source>
        <dbReference type="ARBA" id="ARBA00012513"/>
    </source>
</evidence>
<evidence type="ECO:0000256" key="9">
    <source>
        <dbReference type="ARBA" id="ARBA00023180"/>
    </source>
</evidence>
<comment type="catalytic activity">
    <reaction evidence="10">
        <text>L-threonyl-[protein] + ATP = O-phospho-L-threonyl-[protein] + ADP + H(+)</text>
        <dbReference type="Rhea" id="RHEA:46608"/>
        <dbReference type="Rhea" id="RHEA-COMP:11060"/>
        <dbReference type="Rhea" id="RHEA-COMP:11605"/>
        <dbReference type="ChEBI" id="CHEBI:15378"/>
        <dbReference type="ChEBI" id="CHEBI:30013"/>
        <dbReference type="ChEBI" id="CHEBI:30616"/>
        <dbReference type="ChEBI" id="CHEBI:61977"/>
        <dbReference type="ChEBI" id="CHEBI:456216"/>
        <dbReference type="EC" id="2.7.11.1"/>
    </reaction>
</comment>
<dbReference type="PROSITE" id="PS00107">
    <property type="entry name" value="PROTEIN_KINASE_ATP"/>
    <property type="match status" value="1"/>
</dbReference>
<evidence type="ECO:0000256" key="13">
    <source>
        <dbReference type="SAM" id="SignalP"/>
    </source>
</evidence>
<evidence type="ECO:0000256" key="2">
    <source>
        <dbReference type="ARBA" id="ARBA00022527"/>
    </source>
</evidence>
<dbReference type="FunFam" id="1.10.510.10:FF:001023">
    <property type="entry name" value="Os07g0541700 protein"/>
    <property type="match status" value="1"/>
</dbReference>
<dbReference type="GO" id="GO:0005886">
    <property type="term" value="C:plasma membrane"/>
    <property type="evidence" value="ECO:0000318"/>
    <property type="project" value="GO_Central"/>
</dbReference>
<feature type="chain" id="PRO_5005527421" description="non-specific serine/threonine protein kinase" evidence="13">
    <location>
        <begin position="22"/>
        <end position="613"/>
    </location>
</feature>
<protein>
    <recommendedName>
        <fullName evidence="1">non-specific serine/threonine protein kinase</fullName>
        <ecNumber evidence="1">2.7.11.1</ecNumber>
    </recommendedName>
</protein>
<evidence type="ECO:0000256" key="12">
    <source>
        <dbReference type="PROSITE-ProRule" id="PRU10141"/>
    </source>
</evidence>
<evidence type="ECO:0000256" key="8">
    <source>
        <dbReference type="ARBA" id="ARBA00022840"/>
    </source>
</evidence>
<evidence type="ECO:0000256" key="7">
    <source>
        <dbReference type="ARBA" id="ARBA00022777"/>
    </source>
</evidence>
<feature type="domain" description="Gnk2-homologous" evidence="15">
    <location>
        <begin position="140"/>
        <end position="248"/>
    </location>
</feature>
<feature type="domain" description="Gnk2-homologous" evidence="15">
    <location>
        <begin position="28"/>
        <end position="134"/>
    </location>
</feature>
<dbReference type="AlphaFoldDB" id="A0A0K9PBF0"/>
<evidence type="ECO:0000313" key="16">
    <source>
        <dbReference type="EMBL" id="KMZ65577.1"/>
    </source>
</evidence>
<dbReference type="CDD" id="cd23509">
    <property type="entry name" value="Gnk2-like"/>
    <property type="match status" value="2"/>
</dbReference>
<dbReference type="InterPro" id="IPR000719">
    <property type="entry name" value="Prot_kinase_dom"/>
</dbReference>
<evidence type="ECO:0000256" key="10">
    <source>
        <dbReference type="ARBA" id="ARBA00047899"/>
    </source>
</evidence>
<keyword evidence="9" id="KW-0325">Glycoprotein</keyword>
<dbReference type="GO" id="GO:0007165">
    <property type="term" value="P:signal transduction"/>
    <property type="evidence" value="ECO:0000318"/>
    <property type="project" value="GO_Central"/>
</dbReference>
<dbReference type="GO" id="GO:0005524">
    <property type="term" value="F:ATP binding"/>
    <property type="evidence" value="ECO:0007669"/>
    <property type="project" value="UniProtKB-UniRule"/>
</dbReference>
<dbReference type="Pfam" id="PF00069">
    <property type="entry name" value="Pkinase"/>
    <property type="match status" value="1"/>
</dbReference>
<keyword evidence="5" id="KW-0677">Repeat</keyword>
<evidence type="ECO:0000256" key="5">
    <source>
        <dbReference type="ARBA" id="ARBA00022737"/>
    </source>
</evidence>
<dbReference type="STRING" id="29655.A0A0K9PBF0"/>
<keyword evidence="4 13" id="KW-0732">Signal</keyword>
<dbReference type="PROSITE" id="PS50011">
    <property type="entry name" value="PROTEIN_KINASE_DOM"/>
    <property type="match status" value="1"/>
</dbReference>
<dbReference type="InterPro" id="IPR017441">
    <property type="entry name" value="Protein_kinase_ATP_BS"/>
</dbReference>
<evidence type="ECO:0000256" key="11">
    <source>
        <dbReference type="ARBA" id="ARBA00048679"/>
    </source>
</evidence>